<dbReference type="PANTHER" id="PTHR42798">
    <property type="entry name" value="LIPOPROTEIN-RELEASING SYSTEM ATP-BINDING PROTEIN LOLD"/>
    <property type="match status" value="1"/>
</dbReference>
<evidence type="ECO:0000313" key="4">
    <source>
        <dbReference type="EMBL" id="APX71610.1"/>
    </source>
</evidence>
<dbReference type="SMART" id="SM00382">
    <property type="entry name" value="AAA"/>
    <property type="match status" value="1"/>
</dbReference>
<gene>
    <name evidence="4" type="ORF">BTM29_03135</name>
</gene>
<name>A0A1P8Q173_9LACO</name>
<feature type="domain" description="ABC transporter" evidence="3">
    <location>
        <begin position="6"/>
        <end position="219"/>
    </location>
</feature>
<keyword evidence="1" id="KW-0547">Nucleotide-binding</keyword>
<accession>A0A1P8Q173</accession>
<dbReference type="AlphaFoldDB" id="A0A1P8Q173"/>
<dbReference type="GO" id="GO:0005524">
    <property type="term" value="F:ATP binding"/>
    <property type="evidence" value="ECO:0007669"/>
    <property type="project" value="UniProtKB-KW"/>
</dbReference>
<evidence type="ECO:0000259" key="3">
    <source>
        <dbReference type="PROSITE" id="PS50893"/>
    </source>
</evidence>
<keyword evidence="2" id="KW-0067">ATP-binding</keyword>
<protein>
    <recommendedName>
        <fullName evidence="3">ABC transporter domain-containing protein</fullName>
    </recommendedName>
</protein>
<dbReference type="EMBL" id="CP019323">
    <property type="protein sequence ID" value="APX71610.1"/>
    <property type="molecule type" value="Genomic_DNA"/>
</dbReference>
<keyword evidence="5" id="KW-1185">Reference proteome</keyword>
<evidence type="ECO:0000256" key="1">
    <source>
        <dbReference type="ARBA" id="ARBA00022741"/>
    </source>
</evidence>
<dbReference type="STRING" id="1847728.BTM29_03135"/>
<dbReference type="Pfam" id="PF00005">
    <property type="entry name" value="ABC_tran"/>
    <property type="match status" value="1"/>
</dbReference>
<dbReference type="InterPro" id="IPR003593">
    <property type="entry name" value="AAA+_ATPase"/>
</dbReference>
<dbReference type="InterPro" id="IPR003439">
    <property type="entry name" value="ABC_transporter-like_ATP-bd"/>
</dbReference>
<reference evidence="5" key="1">
    <citation type="submission" date="2016-12" db="EMBL/GenBank/DDBJ databases">
        <authorList>
            <person name="Jung M.Y."/>
            <person name="Lee S.H."/>
        </authorList>
    </citation>
    <scope>NUCLEOTIDE SEQUENCE [LARGE SCALE GENOMIC DNA]</scope>
    <source>
        <strain evidence="5">WiKim39</strain>
    </source>
</reference>
<dbReference type="PROSITE" id="PS50893">
    <property type="entry name" value="ABC_TRANSPORTER_2"/>
    <property type="match status" value="1"/>
</dbReference>
<sequence>MSVDIVEIENLEKKYRKNSVIRKMNLTIPDHKIVAIYGDSGSGKTTLLNIIGLIEKFDNGEVTLFQKKISNISKKEKLQIYRQDISFIFQNFGLVDSKTIYYNLGIAMRFSYPRMSKNDKEKLMLDVLHKLKLDNLSLKTKIYKLSGGEQQRIAIARVILKGSRLILADEATGSLDQANKEDVMNIFKELKNDGKTIVIVTHDPYVIENSDISYDIKNLQ</sequence>
<dbReference type="InterPro" id="IPR017871">
    <property type="entry name" value="ABC_transporter-like_CS"/>
</dbReference>
<dbReference type="SUPFAM" id="SSF52540">
    <property type="entry name" value="P-loop containing nucleoside triphosphate hydrolases"/>
    <property type="match status" value="1"/>
</dbReference>
<dbReference type="KEGG" id="lalw:BTM29_03135"/>
<dbReference type="PROSITE" id="PS00211">
    <property type="entry name" value="ABC_TRANSPORTER_1"/>
    <property type="match status" value="1"/>
</dbReference>
<evidence type="ECO:0000256" key="2">
    <source>
        <dbReference type="ARBA" id="ARBA00022840"/>
    </source>
</evidence>
<dbReference type="PANTHER" id="PTHR42798:SF4">
    <property type="entry name" value="ABC TRANSPORTER DOMAIN-CONTAINING PROTEIN"/>
    <property type="match status" value="1"/>
</dbReference>
<proteinExistence type="predicted"/>
<dbReference type="InterPro" id="IPR027417">
    <property type="entry name" value="P-loop_NTPase"/>
</dbReference>
<dbReference type="Proteomes" id="UP000187499">
    <property type="component" value="Chromosome"/>
</dbReference>
<evidence type="ECO:0000313" key="5">
    <source>
        <dbReference type="Proteomes" id="UP000187499"/>
    </source>
</evidence>
<organism evidence="4 5">
    <name type="scientific">Companilactobacillus allii</name>
    <dbReference type="NCBI Taxonomy" id="1847728"/>
    <lineage>
        <taxon>Bacteria</taxon>
        <taxon>Bacillati</taxon>
        <taxon>Bacillota</taxon>
        <taxon>Bacilli</taxon>
        <taxon>Lactobacillales</taxon>
        <taxon>Lactobacillaceae</taxon>
        <taxon>Companilactobacillus</taxon>
    </lineage>
</organism>
<dbReference type="Gene3D" id="3.40.50.300">
    <property type="entry name" value="P-loop containing nucleotide triphosphate hydrolases"/>
    <property type="match status" value="1"/>
</dbReference>
<dbReference type="GO" id="GO:0016887">
    <property type="term" value="F:ATP hydrolysis activity"/>
    <property type="evidence" value="ECO:0007669"/>
    <property type="project" value="InterPro"/>
</dbReference>